<organism evidence="1 2">
    <name type="scientific">Pyronema omphalodes (strain CBS 100304)</name>
    <name type="common">Pyronema confluens</name>
    <dbReference type="NCBI Taxonomy" id="1076935"/>
    <lineage>
        <taxon>Eukaryota</taxon>
        <taxon>Fungi</taxon>
        <taxon>Dikarya</taxon>
        <taxon>Ascomycota</taxon>
        <taxon>Pezizomycotina</taxon>
        <taxon>Pezizomycetes</taxon>
        <taxon>Pezizales</taxon>
        <taxon>Pyronemataceae</taxon>
        <taxon>Pyronema</taxon>
    </lineage>
</organism>
<gene>
    <name evidence="1" type="ORF">PCON_01620</name>
</gene>
<dbReference type="EMBL" id="HF936162">
    <property type="protein sequence ID" value="CCX33682.1"/>
    <property type="molecule type" value="Genomic_DNA"/>
</dbReference>
<evidence type="ECO:0000313" key="2">
    <source>
        <dbReference type="Proteomes" id="UP000018144"/>
    </source>
</evidence>
<name>U4LUG4_PYROM</name>
<keyword evidence="2" id="KW-1185">Reference proteome</keyword>
<accession>U4LUG4</accession>
<dbReference type="Proteomes" id="UP000018144">
    <property type="component" value="Unassembled WGS sequence"/>
</dbReference>
<reference evidence="1 2" key="1">
    <citation type="journal article" date="2013" name="PLoS Genet.">
        <title>The genome and development-dependent transcriptomes of Pyronema confluens: a window into fungal evolution.</title>
        <authorList>
            <person name="Traeger S."/>
            <person name="Altegoer F."/>
            <person name="Freitag M."/>
            <person name="Gabaldon T."/>
            <person name="Kempken F."/>
            <person name="Kumar A."/>
            <person name="Marcet-Houben M."/>
            <person name="Poggeler S."/>
            <person name="Stajich J.E."/>
            <person name="Nowrousian M."/>
        </authorList>
    </citation>
    <scope>NUCLEOTIDE SEQUENCE [LARGE SCALE GENOMIC DNA]</scope>
    <source>
        <strain evidence="2">CBS 100304</strain>
        <tissue evidence="1">Vegetative mycelium</tissue>
    </source>
</reference>
<dbReference type="AlphaFoldDB" id="U4LUG4"/>
<proteinExistence type="predicted"/>
<evidence type="ECO:0000313" key="1">
    <source>
        <dbReference type="EMBL" id="CCX33682.1"/>
    </source>
</evidence>
<protein>
    <submittedName>
        <fullName evidence="1">Uncharacterized protein</fullName>
    </submittedName>
</protein>
<sequence>MRRLPFRQLQFFIKPSPTPTRCSKVTNNECSPWPPIPFHYHHRIPFLFVLLSPRRNCLLRLTVCDCL</sequence>